<evidence type="ECO:0000256" key="3">
    <source>
        <dbReference type="ARBA" id="ARBA00004065"/>
    </source>
</evidence>
<keyword evidence="11 14" id="KW-0255">Endonuclease</keyword>
<evidence type="ECO:0000256" key="9">
    <source>
        <dbReference type="ARBA" id="ARBA00022722"/>
    </source>
</evidence>
<dbReference type="GO" id="GO:0043137">
    <property type="term" value="P:DNA replication, removal of RNA primer"/>
    <property type="evidence" value="ECO:0007669"/>
    <property type="project" value="TreeGrafter"/>
</dbReference>
<evidence type="ECO:0000256" key="10">
    <source>
        <dbReference type="ARBA" id="ARBA00022723"/>
    </source>
</evidence>
<dbReference type="GO" id="GO:0032299">
    <property type="term" value="C:ribonuclease H2 complex"/>
    <property type="evidence" value="ECO:0007669"/>
    <property type="project" value="TreeGrafter"/>
</dbReference>
<evidence type="ECO:0000256" key="12">
    <source>
        <dbReference type="ARBA" id="ARBA00022801"/>
    </source>
</evidence>
<evidence type="ECO:0000256" key="15">
    <source>
        <dbReference type="PROSITE-ProRule" id="PRU01319"/>
    </source>
</evidence>
<sequence length="193" mass="21234">MDEAGRGPLAGPVVAAAVALCKPRPAGLDDSKRLRAPSRARIDEAIRRRCAWGVGVVEVEDIDRLNIFGATMLAMTLAVARLAEALAREPDEVLVDGNLTPHGRRAEWRWPARAIVGGDAKEPAISAASIVAKEWRDRMMIAAAREHPHYGWDRNKGYGTRDHVEALRRHGPTPLHRRSFAPVAQMELFDISV</sequence>
<dbReference type="CDD" id="cd07182">
    <property type="entry name" value="RNase_HII_bacteria_HII_like"/>
    <property type="match status" value="1"/>
</dbReference>
<comment type="catalytic activity">
    <reaction evidence="1 14 15 16">
        <text>Endonucleolytic cleavage to 5'-phosphomonoester.</text>
        <dbReference type="EC" id="3.1.26.4"/>
    </reaction>
</comment>
<dbReference type="SUPFAM" id="SSF53098">
    <property type="entry name" value="Ribonuclease H-like"/>
    <property type="match status" value="1"/>
</dbReference>
<evidence type="ECO:0000256" key="5">
    <source>
        <dbReference type="ARBA" id="ARBA00007383"/>
    </source>
</evidence>
<evidence type="ECO:0000256" key="6">
    <source>
        <dbReference type="ARBA" id="ARBA00012180"/>
    </source>
</evidence>
<dbReference type="InterPro" id="IPR001352">
    <property type="entry name" value="RNase_HII/HIII"/>
</dbReference>
<feature type="binding site" evidence="14 15">
    <location>
        <position position="96"/>
    </location>
    <ligand>
        <name>a divalent metal cation</name>
        <dbReference type="ChEBI" id="CHEBI:60240"/>
    </ligand>
</feature>
<dbReference type="NCBIfam" id="NF000595">
    <property type="entry name" value="PRK00015.1-3"/>
    <property type="match status" value="1"/>
</dbReference>
<evidence type="ECO:0000256" key="4">
    <source>
        <dbReference type="ARBA" id="ARBA00004496"/>
    </source>
</evidence>
<keyword evidence="9 14" id="KW-0540">Nuclease</keyword>
<evidence type="ECO:0000313" key="18">
    <source>
        <dbReference type="EMBL" id="AKM07229.1"/>
    </source>
</evidence>
<comment type="cofactor">
    <cofactor evidence="2">
        <name>Mg(2+)</name>
        <dbReference type="ChEBI" id="CHEBI:18420"/>
    </cofactor>
</comment>
<protein>
    <recommendedName>
        <fullName evidence="7 14">Ribonuclease HII</fullName>
        <shortName evidence="14">RNase HII</shortName>
        <ecNumber evidence="6 14">3.1.26.4</ecNumber>
    </recommendedName>
</protein>
<keyword evidence="19" id="KW-1185">Reference proteome</keyword>
<dbReference type="EMBL" id="CP011805">
    <property type="protein sequence ID" value="AKM07229.1"/>
    <property type="molecule type" value="Genomic_DNA"/>
</dbReference>
<organism evidence="18 19">
    <name type="scientific">Pelagerythrobacter marensis</name>
    <dbReference type="NCBI Taxonomy" id="543877"/>
    <lineage>
        <taxon>Bacteria</taxon>
        <taxon>Pseudomonadati</taxon>
        <taxon>Pseudomonadota</taxon>
        <taxon>Alphaproteobacteria</taxon>
        <taxon>Sphingomonadales</taxon>
        <taxon>Erythrobacteraceae</taxon>
        <taxon>Pelagerythrobacter</taxon>
    </lineage>
</organism>
<dbReference type="Gene3D" id="3.30.420.10">
    <property type="entry name" value="Ribonuclease H-like superfamily/Ribonuclease H"/>
    <property type="match status" value="1"/>
</dbReference>
<dbReference type="GO" id="GO:0003723">
    <property type="term" value="F:RNA binding"/>
    <property type="evidence" value="ECO:0007669"/>
    <property type="project" value="UniProtKB-UniRule"/>
</dbReference>
<dbReference type="GO" id="GO:0004523">
    <property type="term" value="F:RNA-DNA hybrid ribonuclease activity"/>
    <property type="evidence" value="ECO:0007669"/>
    <property type="project" value="UniProtKB-UniRule"/>
</dbReference>
<name>A0A0G3X9E7_9SPHN</name>
<evidence type="ECO:0000256" key="8">
    <source>
        <dbReference type="ARBA" id="ARBA00022490"/>
    </source>
</evidence>
<dbReference type="KEGG" id="amx:AM2010_1155"/>
<dbReference type="InterPro" id="IPR012337">
    <property type="entry name" value="RNaseH-like_sf"/>
</dbReference>
<comment type="cofactor">
    <cofactor evidence="14 15">
        <name>Mn(2+)</name>
        <dbReference type="ChEBI" id="CHEBI:29035"/>
    </cofactor>
    <cofactor evidence="14 15">
        <name>Mg(2+)</name>
        <dbReference type="ChEBI" id="CHEBI:18420"/>
    </cofactor>
    <text evidence="14 15">Manganese or magnesium. Binds 1 divalent metal ion per monomer in the absence of substrate. May bind a second metal ion after substrate binding.</text>
</comment>
<evidence type="ECO:0000256" key="2">
    <source>
        <dbReference type="ARBA" id="ARBA00001946"/>
    </source>
</evidence>
<dbReference type="InterPro" id="IPR036397">
    <property type="entry name" value="RNaseH_sf"/>
</dbReference>
<keyword evidence="10 14" id="KW-0479">Metal-binding</keyword>
<dbReference type="EC" id="3.1.26.4" evidence="6 14"/>
<dbReference type="STRING" id="543877.AM2010_1155"/>
<evidence type="ECO:0000313" key="19">
    <source>
        <dbReference type="Proteomes" id="UP000037643"/>
    </source>
</evidence>
<dbReference type="GO" id="GO:0005737">
    <property type="term" value="C:cytoplasm"/>
    <property type="evidence" value="ECO:0007669"/>
    <property type="project" value="UniProtKB-SubCell"/>
</dbReference>
<dbReference type="GO" id="GO:0006298">
    <property type="term" value="P:mismatch repair"/>
    <property type="evidence" value="ECO:0007669"/>
    <property type="project" value="TreeGrafter"/>
</dbReference>
<dbReference type="PROSITE" id="PS51975">
    <property type="entry name" value="RNASE_H_2"/>
    <property type="match status" value="1"/>
</dbReference>
<accession>A0A0G3X9E7</accession>
<dbReference type="Pfam" id="PF01351">
    <property type="entry name" value="RNase_HII"/>
    <property type="match status" value="1"/>
</dbReference>
<evidence type="ECO:0000256" key="1">
    <source>
        <dbReference type="ARBA" id="ARBA00000077"/>
    </source>
</evidence>
<evidence type="ECO:0000259" key="17">
    <source>
        <dbReference type="PROSITE" id="PS51975"/>
    </source>
</evidence>
<dbReference type="Proteomes" id="UP000037643">
    <property type="component" value="Chromosome"/>
</dbReference>
<comment type="function">
    <text evidence="3 14 16">Endonuclease that specifically degrades the RNA of RNA-DNA hybrids.</text>
</comment>
<comment type="similarity">
    <text evidence="5 14 16">Belongs to the RNase HII family.</text>
</comment>
<comment type="subcellular location">
    <subcellularLocation>
        <location evidence="4 14">Cytoplasm</location>
    </subcellularLocation>
</comment>
<dbReference type="AlphaFoldDB" id="A0A0G3X9E7"/>
<reference evidence="18 19" key="1">
    <citation type="submission" date="2015-06" db="EMBL/GenBank/DDBJ databases">
        <authorList>
            <person name="Kim K.M."/>
        </authorList>
    </citation>
    <scope>NUCLEOTIDE SEQUENCE [LARGE SCALE GENOMIC DNA]</scope>
    <source>
        <strain evidence="18 19">KCTC 22370</strain>
    </source>
</reference>
<evidence type="ECO:0000256" key="14">
    <source>
        <dbReference type="HAMAP-Rule" id="MF_00052"/>
    </source>
</evidence>
<evidence type="ECO:0000256" key="16">
    <source>
        <dbReference type="RuleBase" id="RU003515"/>
    </source>
</evidence>
<evidence type="ECO:0000256" key="11">
    <source>
        <dbReference type="ARBA" id="ARBA00022759"/>
    </source>
</evidence>
<dbReference type="InterPro" id="IPR024567">
    <property type="entry name" value="RNase_HII/HIII_dom"/>
</dbReference>
<keyword evidence="12 14" id="KW-0378">Hydrolase</keyword>
<keyword evidence="8 14" id="KW-0963">Cytoplasm</keyword>
<dbReference type="GO" id="GO:0030145">
    <property type="term" value="F:manganese ion binding"/>
    <property type="evidence" value="ECO:0007669"/>
    <property type="project" value="UniProtKB-UniRule"/>
</dbReference>
<dbReference type="InterPro" id="IPR022898">
    <property type="entry name" value="RNase_HII"/>
</dbReference>
<evidence type="ECO:0000256" key="13">
    <source>
        <dbReference type="ARBA" id="ARBA00023211"/>
    </source>
</evidence>
<dbReference type="HAMAP" id="MF_00052_B">
    <property type="entry name" value="RNase_HII_B"/>
    <property type="match status" value="1"/>
</dbReference>
<feature type="binding site" evidence="14 15">
    <location>
        <position position="3"/>
    </location>
    <ligand>
        <name>a divalent metal cation</name>
        <dbReference type="ChEBI" id="CHEBI:60240"/>
    </ligand>
</feature>
<proteinExistence type="inferred from homology"/>
<dbReference type="PATRIC" id="fig|543877.4.peg.1172"/>
<dbReference type="PANTHER" id="PTHR10954">
    <property type="entry name" value="RIBONUCLEASE H2 SUBUNIT A"/>
    <property type="match status" value="1"/>
</dbReference>
<keyword evidence="13 14" id="KW-0464">Manganese</keyword>
<dbReference type="PANTHER" id="PTHR10954:SF18">
    <property type="entry name" value="RIBONUCLEASE HII"/>
    <property type="match status" value="1"/>
</dbReference>
<feature type="domain" description="RNase H type-2" evidence="17">
    <location>
        <begin position="1"/>
        <end position="192"/>
    </location>
</feature>
<feature type="binding site" evidence="14 15">
    <location>
        <position position="2"/>
    </location>
    <ligand>
        <name>a divalent metal cation</name>
        <dbReference type="ChEBI" id="CHEBI:60240"/>
    </ligand>
</feature>
<gene>
    <name evidence="14" type="primary">rnhB</name>
    <name evidence="18" type="ORF">AM2010_1155</name>
</gene>
<evidence type="ECO:0000256" key="7">
    <source>
        <dbReference type="ARBA" id="ARBA00019179"/>
    </source>
</evidence>